<dbReference type="Proteomes" id="UP001432322">
    <property type="component" value="Unassembled WGS sequence"/>
</dbReference>
<proteinExistence type="predicted"/>
<dbReference type="EMBL" id="BTSY01000006">
    <property type="protein sequence ID" value="GMT33582.1"/>
    <property type="molecule type" value="Genomic_DNA"/>
</dbReference>
<organism evidence="2 3">
    <name type="scientific">Pristionchus fissidentatus</name>
    <dbReference type="NCBI Taxonomy" id="1538716"/>
    <lineage>
        <taxon>Eukaryota</taxon>
        <taxon>Metazoa</taxon>
        <taxon>Ecdysozoa</taxon>
        <taxon>Nematoda</taxon>
        <taxon>Chromadorea</taxon>
        <taxon>Rhabditida</taxon>
        <taxon>Rhabditina</taxon>
        <taxon>Diplogasteromorpha</taxon>
        <taxon>Diplogasteroidea</taxon>
        <taxon>Neodiplogasteridae</taxon>
        <taxon>Pristionchus</taxon>
    </lineage>
</organism>
<feature type="compositionally biased region" description="Basic and acidic residues" evidence="1">
    <location>
        <begin position="1"/>
        <end position="18"/>
    </location>
</feature>
<keyword evidence="3" id="KW-1185">Reference proteome</keyword>
<reference evidence="2" key="1">
    <citation type="submission" date="2023-10" db="EMBL/GenBank/DDBJ databases">
        <title>Genome assembly of Pristionchus species.</title>
        <authorList>
            <person name="Yoshida K."/>
            <person name="Sommer R.J."/>
        </authorList>
    </citation>
    <scope>NUCLEOTIDE SEQUENCE</scope>
    <source>
        <strain evidence="2">RS5133</strain>
    </source>
</reference>
<comment type="caution">
    <text evidence="2">The sequence shown here is derived from an EMBL/GenBank/DDBJ whole genome shotgun (WGS) entry which is preliminary data.</text>
</comment>
<evidence type="ECO:0000313" key="3">
    <source>
        <dbReference type="Proteomes" id="UP001432322"/>
    </source>
</evidence>
<name>A0AAV5WUZ8_9BILA</name>
<feature type="region of interest" description="Disordered" evidence="1">
    <location>
        <begin position="1"/>
        <end position="23"/>
    </location>
</feature>
<evidence type="ECO:0000313" key="2">
    <source>
        <dbReference type="EMBL" id="GMT33582.1"/>
    </source>
</evidence>
<accession>A0AAV5WUZ8</accession>
<gene>
    <name evidence="2" type="ORF">PFISCL1PPCAC_24879</name>
</gene>
<protein>
    <submittedName>
        <fullName evidence="2">Uncharacterized protein</fullName>
    </submittedName>
</protein>
<sequence>MGEKNKEEDGISRGEGEGRSIGNGSHVIYTARLLCYLLDDWPLPEFHGEPVPSDDEEAIFLEAAGLPRKDKKPKHRVIEEEAPPSHEHILMDYYHSSLNTSNLQQTRIGSSSQIMRIDWN</sequence>
<evidence type="ECO:0000256" key="1">
    <source>
        <dbReference type="SAM" id="MobiDB-lite"/>
    </source>
</evidence>
<dbReference type="AlphaFoldDB" id="A0AAV5WUZ8"/>